<accession>A0A1E1LC83</accession>
<keyword evidence="1" id="KW-0175">Coiled coil</keyword>
<sequence>MSDVSDDHESEEGIQLDSAPRGKGKQATSIKATRFAPAYKSIFTQKPEIGNIISLAAHVNCNYLSTLGKVPTLLEMKQHAQSLVILIGRISMSEQSGLIDNENSGIAGAFPFSDGSTFDFLNNLSKPYDGPKNPALMKAHILPLTSLINVLSQATLPDYDFDEPHGHAYRNMHSVASQDVCPLHYAVDSAGYPSQSQPYATHQALISHANEVLEMIDHEYSAVGGLLGILPKAENKDQRAKAESTLLGQLILYMTRLVQRIHDLERLYANSLDCLASESVVPREALSALGPDGRRGREIVYPQDRFVLVNAGENVWQFLNSEFEYREEIDERVAANYKKHGVAGEAIWEQRGGKEMSRGITAIDITTRYYRLRGDPLKTVFVIPAHGEHPGTKATRKMETEPTVVAVVKPVWPERVSEWEKKHRAEIEELKKLRYDVVNAQNGLDEAKNSATVTIGINAQLKKRIAVLDNALKSDVHAEKAKVMQEAETLQKMRATLEAERASQKGLAAQFAAQKAQISAMQTQLDAERLQFQQEQQERQKQADDMAAARMRKLDTMDMEQATAAQELAGLLKSEWREEVKKVMELKRFVERYQVAINLDSVVPTGTTRERQRTLDELAASDKKMQEAIARDARLKEEARRAAAESAGPGDADMAGTRGWIRVVEC</sequence>
<feature type="region of interest" description="Disordered" evidence="2">
    <location>
        <begin position="1"/>
        <end position="28"/>
    </location>
</feature>
<evidence type="ECO:0000256" key="1">
    <source>
        <dbReference type="SAM" id="Coils"/>
    </source>
</evidence>
<name>A0A1E1LC83_9HELO</name>
<organism evidence="3 4">
    <name type="scientific">Rhynchosporium agropyri</name>
    <dbReference type="NCBI Taxonomy" id="914238"/>
    <lineage>
        <taxon>Eukaryota</taxon>
        <taxon>Fungi</taxon>
        <taxon>Dikarya</taxon>
        <taxon>Ascomycota</taxon>
        <taxon>Pezizomycotina</taxon>
        <taxon>Leotiomycetes</taxon>
        <taxon>Helotiales</taxon>
        <taxon>Ploettnerulaceae</taxon>
        <taxon>Rhynchosporium</taxon>
    </lineage>
</organism>
<evidence type="ECO:0000313" key="4">
    <source>
        <dbReference type="Proteomes" id="UP000178912"/>
    </source>
</evidence>
<dbReference type="EMBL" id="FJUX01000095">
    <property type="protein sequence ID" value="CZT07319.1"/>
    <property type="molecule type" value="Genomic_DNA"/>
</dbReference>
<protein>
    <submittedName>
        <fullName evidence="3">Uncharacterized protein</fullName>
    </submittedName>
</protein>
<feature type="compositionally biased region" description="Acidic residues" evidence="2">
    <location>
        <begin position="1"/>
        <end position="14"/>
    </location>
</feature>
<dbReference type="AlphaFoldDB" id="A0A1E1LC83"/>
<feature type="region of interest" description="Disordered" evidence="2">
    <location>
        <begin position="634"/>
        <end position="654"/>
    </location>
</feature>
<evidence type="ECO:0000256" key="2">
    <source>
        <dbReference type="SAM" id="MobiDB-lite"/>
    </source>
</evidence>
<dbReference type="Proteomes" id="UP000178912">
    <property type="component" value="Unassembled WGS sequence"/>
</dbReference>
<gene>
    <name evidence="3" type="ORF">RAG0_12825</name>
</gene>
<reference evidence="4" key="1">
    <citation type="submission" date="2016-03" db="EMBL/GenBank/DDBJ databases">
        <authorList>
            <person name="Guldener U."/>
        </authorList>
    </citation>
    <scope>NUCLEOTIDE SEQUENCE [LARGE SCALE GENOMIC DNA]</scope>
    <source>
        <strain evidence="4">04CH-RAC-A.6.1</strain>
    </source>
</reference>
<evidence type="ECO:0000313" key="3">
    <source>
        <dbReference type="EMBL" id="CZT07319.1"/>
    </source>
</evidence>
<keyword evidence="4" id="KW-1185">Reference proteome</keyword>
<dbReference type="OrthoDB" id="5413531at2759"/>
<proteinExistence type="predicted"/>
<feature type="compositionally biased region" description="Basic and acidic residues" evidence="2">
    <location>
        <begin position="634"/>
        <end position="643"/>
    </location>
</feature>
<feature type="coiled-coil region" evidence="1">
    <location>
        <begin position="480"/>
        <end position="538"/>
    </location>
</feature>